<reference evidence="1 2" key="1">
    <citation type="submission" date="2023-11" db="EMBL/GenBank/DDBJ databases">
        <authorList>
            <person name="Cook R."/>
            <person name="Crisci M."/>
            <person name="Pye H."/>
            <person name="Adriaenssens E."/>
            <person name="Santini J."/>
        </authorList>
    </citation>
    <scope>NUCLEOTIDE SEQUENCE [LARGE SCALE GENOMIC DNA]</scope>
    <source>
        <strain evidence="1">Lak_Megaphage_Sonny</strain>
    </source>
</reference>
<name>A0ABZ0Z3M4_9CAUD</name>
<proteinExistence type="predicted"/>
<protein>
    <recommendedName>
        <fullName evidence="3">Phage protein</fullName>
    </recommendedName>
</protein>
<evidence type="ECO:0000313" key="2">
    <source>
        <dbReference type="Proteomes" id="UP001358193"/>
    </source>
</evidence>
<dbReference type="EMBL" id="OR769223">
    <property type="protein sequence ID" value="WQJ53812.1"/>
    <property type="molecule type" value="Genomic_DNA"/>
</dbReference>
<evidence type="ECO:0008006" key="3">
    <source>
        <dbReference type="Google" id="ProtNLM"/>
    </source>
</evidence>
<keyword evidence="2" id="KW-1185">Reference proteome</keyword>
<evidence type="ECO:0000313" key="1">
    <source>
        <dbReference type="EMBL" id="WQJ53812.1"/>
    </source>
</evidence>
<accession>A0ABZ0Z3M4</accession>
<sequence>MKNSILLHDASTNFPIDIANDMIAVCERTDDGKTCIYFKHPLQDDDGNEYPAAIVNETVEKIYKLRNE</sequence>
<dbReference type="Proteomes" id="UP001358193">
    <property type="component" value="Segment"/>
</dbReference>
<organism evidence="1 2">
    <name type="scientific">phage Lak_Megaphage_Sonny</name>
    <dbReference type="NCBI Taxonomy" id="3109229"/>
    <lineage>
        <taxon>Viruses</taxon>
        <taxon>Duplodnaviria</taxon>
        <taxon>Heunggongvirae</taxon>
        <taxon>Uroviricota</taxon>
        <taxon>Caudoviricetes</taxon>
        <taxon>Caudoviricetes code 15 clade</taxon>
    </lineage>
</organism>